<sequence length="189" mass="22308">MAPRKSAEQELSREMIMDRARELFVTKGYQHVSMRQVAKELNCSHGAIYYHFKNKAELFYALVEEHFQMLDQVLDHIMNEDLHSTEKLKKIMLGFIKFGLTYQNHYEIMFLIKEEDVLNFINQGPNKSYDKFAQALSLLSDGKLSIQEIWCIFLSLHGFVTHYIRHVVSYNEVEQLAQFHVNFLLKSIL</sequence>
<dbReference type="OrthoDB" id="9815924at2"/>
<keyword evidence="2 3" id="KW-0238">DNA-binding</keyword>
<dbReference type="PATRIC" id="fig|35841.6.peg.2986"/>
<protein>
    <submittedName>
        <fullName evidence="5">Transcriptional regulator, TetR</fullName>
    </submittedName>
</protein>
<dbReference type="Proteomes" id="UP000040576">
    <property type="component" value="Unassembled WGS sequence"/>
</dbReference>
<dbReference type="PROSITE" id="PS50977">
    <property type="entry name" value="HTH_TETR_2"/>
    <property type="match status" value="1"/>
</dbReference>
<feature type="DNA-binding region" description="H-T-H motif" evidence="3">
    <location>
        <begin position="33"/>
        <end position="52"/>
    </location>
</feature>
<dbReference type="Gene3D" id="1.10.357.10">
    <property type="entry name" value="Tetracycline Repressor, domain 2"/>
    <property type="match status" value="1"/>
</dbReference>
<dbReference type="KEGG" id="bthv:CQJ30_01980"/>
<dbReference type="RefSeq" id="WP_034767346.1">
    <property type="nucleotide sequence ID" value="NZ_CCRF01000010.1"/>
</dbReference>
<gene>
    <name evidence="6" type="ORF">B4167_3587</name>
    <name evidence="5" type="ORF">BT1A1_0305</name>
</gene>
<reference evidence="5 8" key="1">
    <citation type="submission" date="2014-07" db="EMBL/GenBank/DDBJ databases">
        <authorList>
            <person name="Wibberg Daniel"/>
        </authorList>
    </citation>
    <scope>NUCLEOTIDE SEQUENCE [LARGE SCALE GENOMIC DNA]</scope>
</reference>
<organism evidence="5 8">
    <name type="scientific">Caldibacillus thermoamylovorans</name>
    <dbReference type="NCBI Taxonomy" id="35841"/>
    <lineage>
        <taxon>Bacteria</taxon>
        <taxon>Bacillati</taxon>
        <taxon>Bacillota</taxon>
        <taxon>Bacilli</taxon>
        <taxon>Bacillales</taxon>
        <taxon>Bacillaceae</taxon>
        <taxon>Caldibacillus</taxon>
    </lineage>
</organism>
<keyword evidence="1" id="KW-0678">Repressor</keyword>
<dbReference type="Pfam" id="PF00440">
    <property type="entry name" value="TetR_N"/>
    <property type="match status" value="1"/>
</dbReference>
<proteinExistence type="predicted"/>
<dbReference type="STRING" id="35841.B4167_3587"/>
<dbReference type="Proteomes" id="UP000032076">
    <property type="component" value="Unassembled WGS sequence"/>
</dbReference>
<dbReference type="AlphaFoldDB" id="A0A090IQ30"/>
<reference evidence="6 7" key="2">
    <citation type="submission" date="2015-01" db="EMBL/GenBank/DDBJ databases">
        <title>Draft Genome Sequences of Four Bacillus thermoamylovorans Strains, Isolated From Food Products.</title>
        <authorList>
            <person name="Krawcyk A.O."/>
            <person name="Berendsen E.M."/>
            <person name="Eijlander R.T."/>
            <person name="de Jong A."/>
            <person name="Wells-Bennik M."/>
            <person name="Kuipers O.P."/>
        </authorList>
    </citation>
    <scope>NUCLEOTIDE SEQUENCE [LARGE SCALE GENOMIC DNA]</scope>
    <source>
        <strain evidence="6 7">B4167</strain>
    </source>
</reference>
<feature type="domain" description="HTH tetR-type" evidence="4">
    <location>
        <begin position="10"/>
        <end position="70"/>
    </location>
</feature>
<dbReference type="GO" id="GO:0003677">
    <property type="term" value="F:DNA binding"/>
    <property type="evidence" value="ECO:0007669"/>
    <property type="project" value="UniProtKB-UniRule"/>
</dbReference>
<dbReference type="GeneID" id="92959461"/>
<evidence type="ECO:0000313" key="7">
    <source>
        <dbReference type="Proteomes" id="UP000032076"/>
    </source>
</evidence>
<dbReference type="EMBL" id="JXLU01000121">
    <property type="protein sequence ID" value="KIO71577.1"/>
    <property type="molecule type" value="Genomic_DNA"/>
</dbReference>
<dbReference type="PRINTS" id="PR00455">
    <property type="entry name" value="HTHTETR"/>
</dbReference>
<evidence type="ECO:0000313" key="8">
    <source>
        <dbReference type="Proteomes" id="UP000040576"/>
    </source>
</evidence>
<evidence type="ECO:0000256" key="1">
    <source>
        <dbReference type="ARBA" id="ARBA00022491"/>
    </source>
</evidence>
<dbReference type="EMBL" id="CCRF01000010">
    <property type="protein sequence ID" value="CEE00166.1"/>
    <property type="molecule type" value="Genomic_DNA"/>
</dbReference>
<dbReference type="PANTHER" id="PTHR43479">
    <property type="entry name" value="ACREF/ENVCD OPERON REPRESSOR-RELATED"/>
    <property type="match status" value="1"/>
</dbReference>
<accession>A0A090IQ30</accession>
<evidence type="ECO:0000256" key="3">
    <source>
        <dbReference type="PROSITE-ProRule" id="PRU00335"/>
    </source>
</evidence>
<dbReference type="InterPro" id="IPR050624">
    <property type="entry name" value="HTH-type_Tx_Regulator"/>
</dbReference>
<keyword evidence="8" id="KW-1185">Reference proteome</keyword>
<dbReference type="InterPro" id="IPR001647">
    <property type="entry name" value="HTH_TetR"/>
</dbReference>
<evidence type="ECO:0000259" key="4">
    <source>
        <dbReference type="PROSITE" id="PS50977"/>
    </source>
</evidence>
<dbReference type="eggNOG" id="COG1309">
    <property type="taxonomic scope" value="Bacteria"/>
</dbReference>
<dbReference type="PANTHER" id="PTHR43479:SF11">
    <property type="entry name" value="ACREF_ENVCD OPERON REPRESSOR-RELATED"/>
    <property type="match status" value="1"/>
</dbReference>
<dbReference type="InterPro" id="IPR009057">
    <property type="entry name" value="Homeodomain-like_sf"/>
</dbReference>
<dbReference type="SUPFAM" id="SSF46689">
    <property type="entry name" value="Homeodomain-like"/>
    <property type="match status" value="1"/>
</dbReference>
<evidence type="ECO:0000313" key="5">
    <source>
        <dbReference type="EMBL" id="CEE00166.1"/>
    </source>
</evidence>
<evidence type="ECO:0000313" key="6">
    <source>
        <dbReference type="EMBL" id="KIO71577.1"/>
    </source>
</evidence>
<name>A0A090IQ30_9BACI</name>
<evidence type="ECO:0000256" key="2">
    <source>
        <dbReference type="ARBA" id="ARBA00023125"/>
    </source>
</evidence>